<protein>
    <submittedName>
        <fullName evidence="3">Basic helix-loop-helix protein</fullName>
    </submittedName>
</protein>
<dbReference type="EMBL" id="JAAAJB010000592">
    <property type="protein sequence ID" value="KAG0253303.1"/>
    <property type="molecule type" value="Genomic_DNA"/>
</dbReference>
<feature type="region of interest" description="Disordered" evidence="1">
    <location>
        <begin position="38"/>
        <end position="83"/>
    </location>
</feature>
<dbReference type="SMART" id="SM00353">
    <property type="entry name" value="HLH"/>
    <property type="match status" value="1"/>
</dbReference>
<feature type="domain" description="BHLH" evidence="2">
    <location>
        <begin position="172"/>
        <end position="220"/>
    </location>
</feature>
<dbReference type="Gene3D" id="4.10.280.10">
    <property type="entry name" value="Helix-loop-helix DNA-binding domain"/>
    <property type="match status" value="1"/>
</dbReference>
<dbReference type="PANTHER" id="PTHR47787:SF1">
    <property type="entry name" value="CENTROMERE-BINDING PROTEIN 1"/>
    <property type="match status" value="1"/>
</dbReference>
<reference evidence="3" key="1">
    <citation type="journal article" date="2020" name="Fungal Divers.">
        <title>Resolving the Mortierellaceae phylogeny through synthesis of multi-gene phylogenetics and phylogenomics.</title>
        <authorList>
            <person name="Vandepol N."/>
            <person name="Liber J."/>
            <person name="Desiro A."/>
            <person name="Na H."/>
            <person name="Kennedy M."/>
            <person name="Barry K."/>
            <person name="Grigoriev I.V."/>
            <person name="Miller A.N."/>
            <person name="O'Donnell K."/>
            <person name="Stajich J.E."/>
            <person name="Bonito G."/>
        </authorList>
    </citation>
    <scope>NUCLEOTIDE SEQUENCE</scope>
    <source>
        <strain evidence="3">BC1065</strain>
    </source>
</reference>
<organism evidence="3 4">
    <name type="scientific">Actinomortierella ambigua</name>
    <dbReference type="NCBI Taxonomy" id="1343610"/>
    <lineage>
        <taxon>Eukaryota</taxon>
        <taxon>Fungi</taxon>
        <taxon>Fungi incertae sedis</taxon>
        <taxon>Mucoromycota</taxon>
        <taxon>Mortierellomycotina</taxon>
        <taxon>Mortierellomycetes</taxon>
        <taxon>Mortierellales</taxon>
        <taxon>Mortierellaceae</taxon>
        <taxon>Actinomortierella</taxon>
    </lineage>
</organism>
<feature type="region of interest" description="Disordered" evidence="1">
    <location>
        <begin position="248"/>
        <end position="280"/>
    </location>
</feature>
<dbReference type="GO" id="GO:0003700">
    <property type="term" value="F:DNA-binding transcription factor activity"/>
    <property type="evidence" value="ECO:0007669"/>
    <property type="project" value="TreeGrafter"/>
</dbReference>
<evidence type="ECO:0000256" key="1">
    <source>
        <dbReference type="SAM" id="MobiDB-lite"/>
    </source>
</evidence>
<dbReference type="PANTHER" id="PTHR47787">
    <property type="entry name" value="CENTROMERE-BINDING PROTEIN 1"/>
    <property type="match status" value="1"/>
</dbReference>
<accession>A0A9P6PTJ2</accession>
<feature type="region of interest" description="Disordered" evidence="1">
    <location>
        <begin position="141"/>
        <end position="167"/>
    </location>
</feature>
<comment type="caution">
    <text evidence="3">The sequence shown here is derived from an EMBL/GenBank/DDBJ whole genome shotgun (WGS) entry which is preliminary data.</text>
</comment>
<dbReference type="Proteomes" id="UP000807716">
    <property type="component" value="Unassembled WGS sequence"/>
</dbReference>
<keyword evidence="4" id="KW-1185">Reference proteome</keyword>
<dbReference type="AlphaFoldDB" id="A0A9P6PTJ2"/>
<dbReference type="InterPro" id="IPR011598">
    <property type="entry name" value="bHLH_dom"/>
</dbReference>
<dbReference type="GO" id="GO:0005634">
    <property type="term" value="C:nucleus"/>
    <property type="evidence" value="ECO:0007669"/>
    <property type="project" value="TreeGrafter"/>
</dbReference>
<proteinExistence type="predicted"/>
<gene>
    <name evidence="3" type="primary">CBF1</name>
    <name evidence="3" type="ORF">DFQ27_007493</name>
</gene>
<dbReference type="SUPFAM" id="SSF47459">
    <property type="entry name" value="HLH, helix-loop-helix DNA-binding domain"/>
    <property type="match status" value="1"/>
</dbReference>
<dbReference type="Pfam" id="PF00010">
    <property type="entry name" value="HLH"/>
    <property type="match status" value="1"/>
</dbReference>
<dbReference type="PROSITE" id="PS50888">
    <property type="entry name" value="BHLH"/>
    <property type="match status" value="1"/>
</dbReference>
<evidence type="ECO:0000259" key="2">
    <source>
        <dbReference type="PROSITE" id="PS50888"/>
    </source>
</evidence>
<sequence length="280" mass="31068">MATQNMDASSTDVLLNLESRYGNDGKIAYEPLADTDAATAAAVQGHQQLQQQQQQQQHEQQQQHQQEHQQQQDQEQQQMEATVAAVAAAQEAVAAEHASPQIKPDHHMTDEVADALQAASNAVLQLGSTDSANTLATVPLVTGQASPQPPPPRAQPGSTTKPAAGSEEWRRIRKDNHKMVERRRRENINDGITKLAEIVPKADKNKGSILKAAVQYVQELKGDLSSALKDVEQLKIEKAFMETTLQNNHEQVHQLRQENENLKRRLEEVESTSIKKPRIE</sequence>
<evidence type="ECO:0000313" key="4">
    <source>
        <dbReference type="Proteomes" id="UP000807716"/>
    </source>
</evidence>
<dbReference type="GO" id="GO:0046983">
    <property type="term" value="F:protein dimerization activity"/>
    <property type="evidence" value="ECO:0007669"/>
    <property type="project" value="InterPro"/>
</dbReference>
<feature type="compositionally biased region" description="Basic and acidic residues" evidence="1">
    <location>
        <begin position="250"/>
        <end position="268"/>
    </location>
</feature>
<evidence type="ECO:0000313" key="3">
    <source>
        <dbReference type="EMBL" id="KAG0253303.1"/>
    </source>
</evidence>
<dbReference type="OrthoDB" id="71302at2759"/>
<dbReference type="InterPro" id="IPR036638">
    <property type="entry name" value="HLH_DNA-bd_sf"/>
</dbReference>
<name>A0A9P6PTJ2_9FUNG</name>